<sequence length="157" mass="17097">MSDSMAGLRASVRTYLSGGRTLEAGTPDAVEDFVASLAEASADDAYIEHMGRPRQIDPDEGDEVGDHVLYLAVRDCWGYIRYLGPVAGHPEITDAMVPVGDPKSPMTHGTFNVDYLPTTGVSLPLLKRALKEFIETAELPTCLTWAKESEVENNERA</sequence>
<dbReference type="Pfam" id="PF14430">
    <property type="entry name" value="Imm1"/>
    <property type="match status" value="1"/>
</dbReference>
<dbReference type="AlphaFoldDB" id="A0A840QDE9"/>
<name>A0A840QDE9_9PSEU</name>
<dbReference type="Proteomes" id="UP000584374">
    <property type="component" value="Unassembled WGS sequence"/>
</dbReference>
<organism evidence="1 2">
    <name type="scientific">Saccharopolyspora phatthalungensis</name>
    <dbReference type="NCBI Taxonomy" id="664693"/>
    <lineage>
        <taxon>Bacteria</taxon>
        <taxon>Bacillati</taxon>
        <taxon>Actinomycetota</taxon>
        <taxon>Actinomycetes</taxon>
        <taxon>Pseudonocardiales</taxon>
        <taxon>Pseudonocardiaceae</taxon>
        <taxon>Saccharopolyspora</taxon>
    </lineage>
</organism>
<protein>
    <recommendedName>
        <fullName evidence="3">Immunity protein Imm1</fullName>
    </recommendedName>
</protein>
<evidence type="ECO:0008006" key="3">
    <source>
        <dbReference type="Google" id="ProtNLM"/>
    </source>
</evidence>
<evidence type="ECO:0000313" key="2">
    <source>
        <dbReference type="Proteomes" id="UP000584374"/>
    </source>
</evidence>
<proteinExistence type="predicted"/>
<accession>A0A840QDE9</accession>
<reference evidence="1 2" key="1">
    <citation type="submission" date="2020-08" db="EMBL/GenBank/DDBJ databases">
        <title>Sequencing the genomes of 1000 actinobacteria strains.</title>
        <authorList>
            <person name="Klenk H.-P."/>
        </authorList>
    </citation>
    <scope>NUCLEOTIDE SEQUENCE [LARGE SCALE GENOMIC DNA]</scope>
    <source>
        <strain evidence="1 2">DSM 45584</strain>
    </source>
</reference>
<evidence type="ECO:0000313" key="1">
    <source>
        <dbReference type="EMBL" id="MBB5157820.1"/>
    </source>
</evidence>
<keyword evidence="2" id="KW-1185">Reference proteome</keyword>
<gene>
    <name evidence="1" type="ORF">BJ970_005354</name>
</gene>
<dbReference type="InterPro" id="IPR025680">
    <property type="entry name" value="DddI"/>
</dbReference>
<comment type="caution">
    <text evidence="1">The sequence shown here is derived from an EMBL/GenBank/DDBJ whole genome shotgun (WGS) entry which is preliminary data.</text>
</comment>
<dbReference type="RefSeq" id="WP_184728676.1">
    <property type="nucleotide sequence ID" value="NZ_JACHIW010000001.1"/>
</dbReference>
<dbReference type="EMBL" id="JACHIW010000001">
    <property type="protein sequence ID" value="MBB5157820.1"/>
    <property type="molecule type" value="Genomic_DNA"/>
</dbReference>